<name>A0A086PE33_SPHHM</name>
<dbReference type="Proteomes" id="UP000024284">
    <property type="component" value="Unassembled WGS sequence"/>
</dbReference>
<sequence>MLFLFSFLLACAVGAFAVWRLPFERLAGLLTPLLLLSSSGIAGALVVAAEAGSAAARYLGLIAILLACASFCGAFIATRRLEKTGQITSRL</sequence>
<reference evidence="3" key="1">
    <citation type="submission" date="2014-08" db="EMBL/GenBank/DDBJ databases">
        <title>Draft genome sequences of Sphingobium herbicidovorans.</title>
        <authorList>
            <person name="Gan H.M."/>
            <person name="Gan H.Y."/>
            <person name="Savka M.A."/>
        </authorList>
    </citation>
    <scope>NUCLEOTIDE SEQUENCE [LARGE SCALE GENOMIC DNA]</scope>
    <source>
        <strain evidence="3">NBRC 16415</strain>
    </source>
</reference>
<dbReference type="eggNOG" id="ENOG5031MV4">
    <property type="taxonomic scope" value="Bacteria"/>
</dbReference>
<dbReference type="InterPro" id="IPR024605">
    <property type="entry name" value="NADP_transhyd_a_C"/>
</dbReference>
<proteinExistence type="predicted"/>
<protein>
    <submittedName>
        <fullName evidence="3">NAD(P) transhydrogenase alpha subunit</fullName>
    </submittedName>
</protein>
<evidence type="ECO:0000256" key="1">
    <source>
        <dbReference type="SAM" id="Phobius"/>
    </source>
</evidence>
<evidence type="ECO:0000259" key="2">
    <source>
        <dbReference type="Pfam" id="PF12769"/>
    </source>
</evidence>
<evidence type="ECO:0000313" key="3">
    <source>
        <dbReference type="EMBL" id="KFG91651.1"/>
    </source>
</evidence>
<dbReference type="RefSeq" id="WP_157704818.1">
    <property type="nucleotide sequence ID" value="NZ_BCZD01000018.1"/>
</dbReference>
<keyword evidence="1" id="KW-0472">Membrane</keyword>
<dbReference type="EMBL" id="JFZA02000002">
    <property type="protein sequence ID" value="KFG91651.1"/>
    <property type="molecule type" value="Genomic_DNA"/>
</dbReference>
<gene>
    <name evidence="3" type="ORF">BV98_000507</name>
</gene>
<organism evidence="3 4">
    <name type="scientific">Sphingobium herbicidovorans (strain ATCC 700291 / DSM 11019 / CCUG 56400 / KCTC 2939 / LMG 18315 / NBRC 16415 / MH)</name>
    <name type="common">Sphingomonas herbicidovorans</name>
    <dbReference type="NCBI Taxonomy" id="1219045"/>
    <lineage>
        <taxon>Bacteria</taxon>
        <taxon>Pseudomonadati</taxon>
        <taxon>Pseudomonadota</taxon>
        <taxon>Alphaproteobacteria</taxon>
        <taxon>Sphingomonadales</taxon>
        <taxon>Sphingomonadaceae</taxon>
        <taxon>Sphingobium</taxon>
    </lineage>
</organism>
<dbReference type="AlphaFoldDB" id="A0A086PE33"/>
<keyword evidence="4" id="KW-1185">Reference proteome</keyword>
<comment type="caution">
    <text evidence="3">The sequence shown here is derived from an EMBL/GenBank/DDBJ whole genome shotgun (WGS) entry which is preliminary data.</text>
</comment>
<dbReference type="STRING" id="76947.GCA_002080435_02440"/>
<keyword evidence="1" id="KW-0812">Transmembrane</keyword>
<dbReference type="PATRIC" id="fig|1219045.3.peg.515"/>
<evidence type="ECO:0000313" key="4">
    <source>
        <dbReference type="Proteomes" id="UP000024284"/>
    </source>
</evidence>
<feature type="transmembrane region" description="Helical" evidence="1">
    <location>
        <begin position="55"/>
        <end position="77"/>
    </location>
</feature>
<feature type="transmembrane region" description="Helical" evidence="1">
    <location>
        <begin position="27"/>
        <end position="48"/>
    </location>
</feature>
<feature type="domain" description="NAD(P) transhydrogenase alpha subunit C-terminal" evidence="2">
    <location>
        <begin position="4"/>
        <end position="81"/>
    </location>
</feature>
<dbReference type="Pfam" id="PF12769">
    <property type="entry name" value="PNTB_4TM"/>
    <property type="match status" value="1"/>
</dbReference>
<accession>A0A086PE33</accession>
<keyword evidence="1" id="KW-1133">Transmembrane helix</keyword>